<feature type="signal peptide" evidence="3">
    <location>
        <begin position="1"/>
        <end position="20"/>
    </location>
</feature>
<evidence type="ECO:0000313" key="5">
    <source>
        <dbReference type="Ensembl" id="ENSJJAP00000009297.1"/>
    </source>
</evidence>
<evidence type="ECO:0000259" key="4">
    <source>
        <dbReference type="SMART" id="SM00043"/>
    </source>
</evidence>
<dbReference type="CDD" id="cd00042">
    <property type="entry name" value="CY"/>
    <property type="match status" value="1"/>
</dbReference>
<evidence type="ECO:0000313" key="6">
    <source>
        <dbReference type="Proteomes" id="UP000694385"/>
    </source>
</evidence>
<dbReference type="PANTHER" id="PTHR47010">
    <property type="entry name" value="CYSTATIN-8-RELATED"/>
    <property type="match status" value="1"/>
</dbReference>
<dbReference type="AlphaFoldDB" id="A0A8C5KFA9"/>
<dbReference type="InterPro" id="IPR000010">
    <property type="entry name" value="Cystatin_dom"/>
</dbReference>
<reference evidence="5" key="2">
    <citation type="submission" date="2025-09" db="UniProtKB">
        <authorList>
            <consortium name="Ensembl"/>
        </authorList>
    </citation>
    <scope>IDENTIFICATION</scope>
</reference>
<keyword evidence="2" id="KW-1015">Disulfide bond</keyword>
<proteinExistence type="inferred from homology"/>
<comment type="similarity">
    <text evidence="1">Belongs to the cystatin family.</text>
</comment>
<organism evidence="5 6">
    <name type="scientific">Jaculus jaculus</name>
    <name type="common">Lesser Egyptian jerboa</name>
    <dbReference type="NCBI Taxonomy" id="51337"/>
    <lineage>
        <taxon>Eukaryota</taxon>
        <taxon>Metazoa</taxon>
        <taxon>Chordata</taxon>
        <taxon>Craniata</taxon>
        <taxon>Vertebrata</taxon>
        <taxon>Euteleostomi</taxon>
        <taxon>Mammalia</taxon>
        <taxon>Eutheria</taxon>
        <taxon>Euarchontoglires</taxon>
        <taxon>Glires</taxon>
        <taxon>Rodentia</taxon>
        <taxon>Myomorpha</taxon>
        <taxon>Dipodoidea</taxon>
        <taxon>Dipodidae</taxon>
        <taxon>Dipodinae</taxon>
        <taxon>Jaculus</taxon>
    </lineage>
</organism>
<dbReference type="InterPro" id="IPR046350">
    <property type="entry name" value="Cystatin_sf"/>
</dbReference>
<accession>A0A8C5KFA9</accession>
<keyword evidence="3" id="KW-0732">Signal</keyword>
<sequence length="142" mass="16167">MTRPWCHLLLLTIPVTLVVTTQLAANGVKKVLSSFEPINTSDASVKQCAWFAVREYNKRSDDKNVFLVASILQAKLQITSHLEYLIHVQLVRSNCPKSLSNNENCVLLKPFNLEKKMNCRFLVGAFPWKGEFTLLEKQCEDV</sequence>
<dbReference type="FunFam" id="3.10.450.10:FF:000004">
    <property type="entry name" value="Cystatin C"/>
    <property type="match status" value="1"/>
</dbReference>
<dbReference type="GeneTree" id="ENSGT00940000162294"/>
<dbReference type="GO" id="GO:0009986">
    <property type="term" value="C:cell surface"/>
    <property type="evidence" value="ECO:0007669"/>
    <property type="project" value="Ensembl"/>
</dbReference>
<feature type="chain" id="PRO_5034647365" evidence="3">
    <location>
        <begin position="21"/>
        <end position="142"/>
    </location>
</feature>
<evidence type="ECO:0000256" key="1">
    <source>
        <dbReference type="ARBA" id="ARBA00009403"/>
    </source>
</evidence>
<dbReference type="GO" id="GO:0005737">
    <property type="term" value="C:cytoplasm"/>
    <property type="evidence" value="ECO:0007669"/>
    <property type="project" value="Ensembl"/>
</dbReference>
<dbReference type="GO" id="GO:0004869">
    <property type="term" value="F:cysteine-type endopeptidase inhibitor activity"/>
    <property type="evidence" value="ECO:0007669"/>
    <property type="project" value="InterPro"/>
</dbReference>
<dbReference type="PANTHER" id="PTHR47010:SF1">
    <property type="entry name" value="CYSTATIN-8"/>
    <property type="match status" value="1"/>
</dbReference>
<evidence type="ECO:0000256" key="3">
    <source>
        <dbReference type="SAM" id="SignalP"/>
    </source>
</evidence>
<protein>
    <submittedName>
        <fullName evidence="5">Cystatin 8 (cystatin-related epididymal spermatogenic)</fullName>
    </submittedName>
</protein>
<dbReference type="InterPro" id="IPR052691">
    <property type="entry name" value="Sperm_Mat_Cystatin"/>
</dbReference>
<keyword evidence="6" id="KW-1185">Reference proteome</keyword>
<dbReference type="GO" id="GO:0005576">
    <property type="term" value="C:extracellular region"/>
    <property type="evidence" value="ECO:0007669"/>
    <property type="project" value="Ensembl"/>
</dbReference>
<dbReference type="SMART" id="SM00043">
    <property type="entry name" value="CY"/>
    <property type="match status" value="1"/>
</dbReference>
<dbReference type="OMA" id="MKKQCVD"/>
<reference evidence="5" key="1">
    <citation type="submission" date="2025-08" db="UniProtKB">
        <authorList>
            <consortium name="Ensembl"/>
        </authorList>
    </citation>
    <scope>IDENTIFICATION</scope>
</reference>
<gene>
    <name evidence="5" type="primary">LOC101595195</name>
</gene>
<dbReference type="Ensembl" id="ENSJJAT00000015743.1">
    <property type="protein sequence ID" value="ENSJJAP00000009297.1"/>
    <property type="gene ID" value="ENSJJAG00000013212.1"/>
</dbReference>
<name>A0A8C5KFA9_JACJA</name>
<dbReference type="Gene3D" id="3.10.450.10">
    <property type="match status" value="1"/>
</dbReference>
<evidence type="ECO:0000256" key="2">
    <source>
        <dbReference type="ARBA" id="ARBA00023157"/>
    </source>
</evidence>
<dbReference type="SUPFAM" id="SSF54403">
    <property type="entry name" value="Cystatin/monellin"/>
    <property type="match status" value="1"/>
</dbReference>
<feature type="domain" description="Cystatin" evidence="4">
    <location>
        <begin position="30"/>
        <end position="140"/>
    </location>
</feature>
<dbReference type="Pfam" id="PF00031">
    <property type="entry name" value="Cystatin"/>
    <property type="match status" value="1"/>
</dbReference>
<dbReference type="Proteomes" id="UP000694385">
    <property type="component" value="Unassembled WGS sequence"/>
</dbReference>